<dbReference type="Gene3D" id="3.30.70.270">
    <property type="match status" value="1"/>
</dbReference>
<accession>A0A8S3PXX7</accession>
<evidence type="ECO:0000313" key="4">
    <source>
        <dbReference type="Proteomes" id="UP000683360"/>
    </source>
</evidence>
<dbReference type="FunFam" id="3.30.420.10:FF:000032">
    <property type="entry name" value="Retrovirus-related Pol polyprotein from transposon 297-like Protein"/>
    <property type="match status" value="1"/>
</dbReference>
<dbReference type="Pfam" id="PF22938">
    <property type="entry name" value="Integrase_p58_C"/>
    <property type="match status" value="1"/>
</dbReference>
<dbReference type="InterPro" id="IPR054465">
    <property type="entry name" value="Integrase_p58-like_C"/>
</dbReference>
<evidence type="ECO:0000259" key="2">
    <source>
        <dbReference type="PROSITE" id="PS50994"/>
    </source>
</evidence>
<dbReference type="InterPro" id="IPR041588">
    <property type="entry name" value="Integrase_H2C2"/>
</dbReference>
<dbReference type="EMBL" id="CAJPWZ010000191">
    <property type="protein sequence ID" value="CAG2187922.1"/>
    <property type="molecule type" value="Genomic_DNA"/>
</dbReference>
<dbReference type="Pfam" id="PF00078">
    <property type="entry name" value="RVT_1"/>
    <property type="match status" value="1"/>
</dbReference>
<dbReference type="InterPro" id="IPR012337">
    <property type="entry name" value="RNaseH-like_sf"/>
</dbReference>
<dbReference type="InterPro" id="IPR001584">
    <property type="entry name" value="Integrase_cat-core"/>
</dbReference>
<feature type="domain" description="Integrase catalytic" evidence="2">
    <location>
        <begin position="649"/>
        <end position="808"/>
    </location>
</feature>
<dbReference type="Gene3D" id="1.10.340.70">
    <property type="match status" value="1"/>
</dbReference>
<dbReference type="InterPro" id="IPR000477">
    <property type="entry name" value="RT_dom"/>
</dbReference>
<dbReference type="PANTHER" id="PTHR37984">
    <property type="entry name" value="PROTEIN CBG26694"/>
    <property type="match status" value="1"/>
</dbReference>
<dbReference type="PROSITE" id="PS50994">
    <property type="entry name" value="INTEGRASE"/>
    <property type="match status" value="1"/>
</dbReference>
<dbReference type="SUPFAM" id="SSF53098">
    <property type="entry name" value="Ribonuclease H-like"/>
    <property type="match status" value="1"/>
</dbReference>
<gene>
    <name evidence="3" type="ORF">MEDL_3350</name>
</gene>
<comment type="caution">
    <text evidence="3">The sequence shown here is derived from an EMBL/GenBank/DDBJ whole genome shotgun (WGS) entry which is preliminary data.</text>
</comment>
<evidence type="ECO:0000256" key="1">
    <source>
        <dbReference type="SAM" id="MobiDB-lite"/>
    </source>
</evidence>
<dbReference type="InterPro" id="IPR050951">
    <property type="entry name" value="Retrovirus_Pol_polyprotein"/>
</dbReference>
<dbReference type="FunFam" id="1.10.340.70:FF:000001">
    <property type="entry name" value="Retrovirus-related Pol polyprotein from transposon gypsy-like Protein"/>
    <property type="match status" value="1"/>
</dbReference>
<dbReference type="Proteomes" id="UP000683360">
    <property type="component" value="Unassembled WGS sequence"/>
</dbReference>
<dbReference type="InterPro" id="IPR043502">
    <property type="entry name" value="DNA/RNA_pol_sf"/>
</dbReference>
<dbReference type="Pfam" id="PF17921">
    <property type="entry name" value="Integrase_H2C2"/>
    <property type="match status" value="1"/>
</dbReference>
<dbReference type="AlphaFoldDB" id="A0A8S3PXX7"/>
<dbReference type="GO" id="GO:0003676">
    <property type="term" value="F:nucleic acid binding"/>
    <property type="evidence" value="ECO:0007669"/>
    <property type="project" value="InterPro"/>
</dbReference>
<reference evidence="3" key="1">
    <citation type="submission" date="2021-03" db="EMBL/GenBank/DDBJ databases">
        <authorList>
            <person name="Bekaert M."/>
        </authorList>
    </citation>
    <scope>NUCLEOTIDE SEQUENCE</scope>
</reference>
<feature type="region of interest" description="Disordered" evidence="1">
    <location>
        <begin position="484"/>
        <end position="504"/>
    </location>
</feature>
<organism evidence="3 4">
    <name type="scientific">Mytilus edulis</name>
    <name type="common">Blue mussel</name>
    <dbReference type="NCBI Taxonomy" id="6550"/>
    <lineage>
        <taxon>Eukaryota</taxon>
        <taxon>Metazoa</taxon>
        <taxon>Spiralia</taxon>
        <taxon>Lophotrochozoa</taxon>
        <taxon>Mollusca</taxon>
        <taxon>Bivalvia</taxon>
        <taxon>Autobranchia</taxon>
        <taxon>Pteriomorphia</taxon>
        <taxon>Mytilida</taxon>
        <taxon>Mytiloidea</taxon>
        <taxon>Mytilidae</taxon>
        <taxon>Mytilinae</taxon>
        <taxon>Mytilus</taxon>
    </lineage>
</organism>
<proteinExistence type="predicted"/>
<sequence length="1009" mass="114069">MYTTAKIILQIETGLAGASQRFAKFYSFFVSTGSFGEGGTISYISGVSYHHKIQGIQDTTKFFIIGKASEGIKRSQGGKRNDIRAPITVQLLSDMISCLDIVCKNTYEAALFSAVFSVAFFGLLRIGEITTSKTKSDINGSNLTISDILVRKKVLELRIRWSKTYQKGKSGSIGGYPVVASEAVVIPPRSEIVINGTVCLAEGQKLPADNALLEANEHAGKDYILTARDVTPDIASQLGSIGGYPVVASEAVVIPPRSEIVINGTVCLAEGQKLPADNALLEANEHAGKDYILTARDVTPDIATLVRSGEKVPVRLMNTELDPKTIYPGTTIAQMSGVDQVLDGNISSNEQKHDGLRPDLQDLLDRTSDELTSKDKQKVKSLLIENQNLFASSDVDLGRTNLVELAENDKHKTAFATRRGLFQFRVMPFGLCCAAQTFERLMETILAGLQWETCLVYIDDIIVFGKTLDENEIASAETENQHDNVNAITRFDSSNDRDDDSEDHDLSLKEIQKNDHDLKIVTKWVETDERPDYKDISDKGFFLRSLWNQWNNLELRDGLIYRRFEDPATKIVKMQAIIPLSERKKVLQFSHDDKCSAHLGIHKTLAKIRQSYYWPGLQNDVRTYINGCDKCAKRKSPQKSKRAPMALVEANGPMERIATDILGELPETESGNKYILVVSDYYTKWTESFAMPNMEAKTVAKIIVEEVIVRFGVPHWIHSDQGRQFESLLFQEMCCILNIKKTRTTPYHPKSDGMVERFNKTLATMLSSFVEQNQRDWDEYIPFVMMAYRASEHETTGQTPNSLMLGRELSTPLDIMYEMPPSVKDIPAHKWAWELKEKLEHSHRFIRGKIKGQMRRQKHYHDLKLSYQNFRKDDDVYVYFPVKKSGMSSKLTSFWEGPFKILDKYSDLTYKVDCGYRGKPQVIQVDRLKKKKKQTLRTELENSTFGPLDTENDTAEENPVETHYSQVIVVHESTLPEVETQESSSEGRRTGQSQLGWQITLLNRFCTFN</sequence>
<dbReference type="OrthoDB" id="6091944at2759"/>
<dbReference type="InterPro" id="IPR043128">
    <property type="entry name" value="Rev_trsase/Diguanyl_cyclase"/>
</dbReference>
<protein>
    <recommendedName>
        <fullName evidence="2">Integrase catalytic domain-containing protein</fullName>
    </recommendedName>
</protein>
<evidence type="ECO:0000313" key="3">
    <source>
        <dbReference type="EMBL" id="CAG2187922.1"/>
    </source>
</evidence>
<dbReference type="Gene3D" id="3.30.420.10">
    <property type="entry name" value="Ribonuclease H-like superfamily/Ribonuclease H"/>
    <property type="match status" value="1"/>
</dbReference>
<dbReference type="CDD" id="cd01647">
    <property type="entry name" value="RT_LTR"/>
    <property type="match status" value="1"/>
</dbReference>
<keyword evidence="4" id="KW-1185">Reference proteome</keyword>
<dbReference type="GO" id="GO:0015074">
    <property type="term" value="P:DNA integration"/>
    <property type="evidence" value="ECO:0007669"/>
    <property type="project" value="InterPro"/>
</dbReference>
<dbReference type="PANTHER" id="PTHR37984:SF15">
    <property type="entry name" value="INTEGRASE CATALYTIC DOMAIN-CONTAINING PROTEIN"/>
    <property type="match status" value="1"/>
</dbReference>
<name>A0A8S3PXX7_MYTED</name>
<dbReference type="SUPFAM" id="SSF56672">
    <property type="entry name" value="DNA/RNA polymerases"/>
    <property type="match status" value="1"/>
</dbReference>
<dbReference type="Pfam" id="PF00665">
    <property type="entry name" value="rve"/>
    <property type="match status" value="1"/>
</dbReference>
<dbReference type="InterPro" id="IPR036397">
    <property type="entry name" value="RNaseH_sf"/>
</dbReference>